<dbReference type="AlphaFoldDB" id="A0A8J6TMS0"/>
<comment type="caution">
    <text evidence="1">The sequence shown here is derived from an EMBL/GenBank/DDBJ whole genome shotgun (WGS) entry which is preliminary data.</text>
</comment>
<evidence type="ECO:0000313" key="2">
    <source>
        <dbReference type="Proteomes" id="UP000605201"/>
    </source>
</evidence>
<reference evidence="1 2" key="1">
    <citation type="submission" date="2020-08" db="EMBL/GenBank/DDBJ databases">
        <title>Bridging the membrane lipid divide: bacteria of the FCB group superphylum have the potential to synthesize archaeal ether lipids.</title>
        <authorList>
            <person name="Villanueva L."/>
            <person name="Von Meijenfeldt F.A.B."/>
            <person name="Westbye A.B."/>
            <person name="Yadav S."/>
            <person name="Hopmans E.C."/>
            <person name="Dutilh B.E."/>
            <person name="Sinninghe Damste J.S."/>
        </authorList>
    </citation>
    <scope>NUCLEOTIDE SEQUENCE [LARGE SCALE GENOMIC DNA]</scope>
    <source>
        <strain evidence="1">NIOZ-UU17</strain>
    </source>
</reference>
<dbReference type="EMBL" id="JACNIG010000248">
    <property type="protein sequence ID" value="MBC8432846.1"/>
    <property type="molecule type" value="Genomic_DNA"/>
</dbReference>
<name>A0A8J6TMS0_9BACT</name>
<organism evidence="1 2">
    <name type="scientific">Candidatus Desulfatibia vada</name>
    <dbReference type="NCBI Taxonomy" id="2841696"/>
    <lineage>
        <taxon>Bacteria</taxon>
        <taxon>Pseudomonadati</taxon>
        <taxon>Thermodesulfobacteriota</taxon>
        <taxon>Desulfobacteria</taxon>
        <taxon>Desulfobacterales</taxon>
        <taxon>Desulfobacterales incertae sedis</taxon>
        <taxon>Candidatus Desulfatibia</taxon>
    </lineage>
</organism>
<dbReference type="Proteomes" id="UP000605201">
    <property type="component" value="Unassembled WGS sequence"/>
</dbReference>
<gene>
    <name evidence="1" type="ORF">H8D96_13120</name>
</gene>
<sequence>MKIVSEGIQNKFPFEKCCRQILSVLPSKDIAGIQEIRFVNKFTHTKSDPEALATYLKDGYKKSGKIEINFANLKKHKIPEYLFESHPEIAALFLSEIISHEIGHHAHHYHRHGVKKKRFEDFSAKYAKAGYFSYLRSRSKEILSSYRYSSLNILAYDKDARKKFEASRQGLIDWLNQHKEGIKFP</sequence>
<protein>
    <submittedName>
        <fullName evidence="1">Uncharacterized protein</fullName>
    </submittedName>
</protein>
<evidence type="ECO:0000313" key="1">
    <source>
        <dbReference type="EMBL" id="MBC8432846.1"/>
    </source>
</evidence>
<proteinExistence type="predicted"/>
<accession>A0A8J6TMS0</accession>